<name>A0AAP0BY63_9ASPA</name>
<comment type="similarity">
    <text evidence="1">Belongs to the CDI family. ICK/KRP subfamily.</text>
</comment>
<gene>
    <name evidence="4" type="primary">KRP3</name>
    <name evidence="4" type="ORF">KSP39_PZI004293</name>
</gene>
<evidence type="ECO:0000259" key="3">
    <source>
        <dbReference type="Pfam" id="PF02234"/>
    </source>
</evidence>
<dbReference type="EMBL" id="JBBWWQ010000003">
    <property type="protein sequence ID" value="KAK8952386.1"/>
    <property type="molecule type" value="Genomic_DNA"/>
</dbReference>
<dbReference type="InterPro" id="IPR003175">
    <property type="entry name" value="CDI_dom"/>
</dbReference>
<dbReference type="InterPro" id="IPR044275">
    <property type="entry name" value="KRP"/>
</dbReference>
<protein>
    <submittedName>
        <fullName evidence="4">Cyclin-dependent kinase inhibitor 3</fullName>
    </submittedName>
</protein>
<comment type="caution">
    <text evidence="4">The sequence shown here is derived from an EMBL/GenBank/DDBJ whole genome shotgun (WGS) entry which is preliminary data.</text>
</comment>
<dbReference type="InterPro" id="IPR044898">
    <property type="entry name" value="CDI_dom_sf"/>
</dbReference>
<sequence>MGKHISKTKLAGEVALMEVSIQSSIGVRTRARTLALQRLQKPSTFPDADTSSFSSSEHLLLRGRRLEKPAITLKAMHQAIPSSHEIEEFFSGAERLQQRTFMEKYNYDPVNDSPLSGRYEWVKLHSN</sequence>
<feature type="domain" description="Cyclin-dependent kinase inhibitor" evidence="3">
    <location>
        <begin position="80"/>
        <end position="124"/>
    </location>
</feature>
<evidence type="ECO:0000256" key="2">
    <source>
        <dbReference type="ARBA" id="ARBA00023013"/>
    </source>
</evidence>
<dbReference type="Pfam" id="PF02234">
    <property type="entry name" value="CDI"/>
    <property type="match status" value="1"/>
</dbReference>
<dbReference type="AlphaFoldDB" id="A0AAP0BY63"/>
<proteinExistence type="inferred from homology"/>
<dbReference type="PANTHER" id="PTHR46776">
    <property type="entry name" value="CYCLIN-DEPENDENT KINASE INHIBITOR 4-RELATED"/>
    <property type="match status" value="1"/>
</dbReference>
<keyword evidence="2 4" id="KW-0649">Protein kinase inhibitor</keyword>
<dbReference type="Gene3D" id="4.10.365.10">
    <property type="entry name" value="p27"/>
    <property type="match status" value="1"/>
</dbReference>
<dbReference type="Proteomes" id="UP001418222">
    <property type="component" value="Unassembled WGS sequence"/>
</dbReference>
<dbReference type="GO" id="GO:0004861">
    <property type="term" value="F:cyclin-dependent protein serine/threonine kinase inhibitor activity"/>
    <property type="evidence" value="ECO:0007669"/>
    <property type="project" value="InterPro"/>
</dbReference>
<organism evidence="4 5">
    <name type="scientific">Platanthera zijinensis</name>
    <dbReference type="NCBI Taxonomy" id="2320716"/>
    <lineage>
        <taxon>Eukaryota</taxon>
        <taxon>Viridiplantae</taxon>
        <taxon>Streptophyta</taxon>
        <taxon>Embryophyta</taxon>
        <taxon>Tracheophyta</taxon>
        <taxon>Spermatophyta</taxon>
        <taxon>Magnoliopsida</taxon>
        <taxon>Liliopsida</taxon>
        <taxon>Asparagales</taxon>
        <taxon>Orchidaceae</taxon>
        <taxon>Orchidoideae</taxon>
        <taxon>Orchideae</taxon>
        <taxon>Orchidinae</taxon>
        <taxon>Platanthera</taxon>
    </lineage>
</organism>
<accession>A0AAP0BY63</accession>
<dbReference type="PIRSF" id="PIRSF017811">
    <property type="entry name" value="CDK_inhib_pln"/>
    <property type="match status" value="1"/>
</dbReference>
<evidence type="ECO:0000313" key="4">
    <source>
        <dbReference type="EMBL" id="KAK8952386.1"/>
    </source>
</evidence>
<evidence type="ECO:0000256" key="1">
    <source>
        <dbReference type="ARBA" id="ARBA00010274"/>
    </source>
</evidence>
<keyword evidence="5" id="KW-1185">Reference proteome</keyword>
<reference evidence="4 5" key="1">
    <citation type="journal article" date="2022" name="Nat. Plants">
        <title>Genomes of leafy and leafless Platanthera orchids illuminate the evolution of mycoheterotrophy.</title>
        <authorList>
            <person name="Li M.H."/>
            <person name="Liu K.W."/>
            <person name="Li Z."/>
            <person name="Lu H.C."/>
            <person name="Ye Q.L."/>
            <person name="Zhang D."/>
            <person name="Wang J.Y."/>
            <person name="Li Y.F."/>
            <person name="Zhong Z.M."/>
            <person name="Liu X."/>
            <person name="Yu X."/>
            <person name="Liu D.K."/>
            <person name="Tu X.D."/>
            <person name="Liu B."/>
            <person name="Hao Y."/>
            <person name="Liao X.Y."/>
            <person name="Jiang Y.T."/>
            <person name="Sun W.H."/>
            <person name="Chen J."/>
            <person name="Chen Y.Q."/>
            <person name="Ai Y."/>
            <person name="Zhai J.W."/>
            <person name="Wu S.S."/>
            <person name="Zhou Z."/>
            <person name="Hsiao Y.Y."/>
            <person name="Wu W.L."/>
            <person name="Chen Y.Y."/>
            <person name="Lin Y.F."/>
            <person name="Hsu J.L."/>
            <person name="Li C.Y."/>
            <person name="Wang Z.W."/>
            <person name="Zhao X."/>
            <person name="Zhong W.Y."/>
            <person name="Ma X.K."/>
            <person name="Ma L."/>
            <person name="Huang J."/>
            <person name="Chen G.Z."/>
            <person name="Huang M.Z."/>
            <person name="Huang L."/>
            <person name="Peng D.H."/>
            <person name="Luo Y.B."/>
            <person name="Zou S.Q."/>
            <person name="Chen S.P."/>
            <person name="Lan S."/>
            <person name="Tsai W.C."/>
            <person name="Van de Peer Y."/>
            <person name="Liu Z.J."/>
        </authorList>
    </citation>
    <scope>NUCLEOTIDE SEQUENCE [LARGE SCALE GENOMIC DNA]</scope>
    <source>
        <strain evidence="4">Lor287</strain>
    </source>
</reference>
<dbReference type="GO" id="GO:0005634">
    <property type="term" value="C:nucleus"/>
    <property type="evidence" value="ECO:0007669"/>
    <property type="project" value="InterPro"/>
</dbReference>
<dbReference type="GO" id="GO:0051726">
    <property type="term" value="P:regulation of cell cycle"/>
    <property type="evidence" value="ECO:0007669"/>
    <property type="project" value="InterPro"/>
</dbReference>
<evidence type="ECO:0000313" key="5">
    <source>
        <dbReference type="Proteomes" id="UP001418222"/>
    </source>
</evidence>